<comment type="caution">
    <text evidence="2">The sequence shown here is derived from an EMBL/GenBank/DDBJ whole genome shotgun (WGS) entry which is preliminary data.</text>
</comment>
<dbReference type="EMBL" id="DRNF01000226">
    <property type="protein sequence ID" value="HHJ80691.1"/>
    <property type="molecule type" value="Genomic_DNA"/>
</dbReference>
<dbReference type="InterPro" id="IPR038144">
    <property type="entry name" value="IPI"/>
</dbReference>
<evidence type="ECO:0000259" key="1">
    <source>
        <dbReference type="Pfam" id="PF12690"/>
    </source>
</evidence>
<dbReference type="Gene3D" id="2.60.40.2360">
    <property type="entry name" value="Intracellular proteinase inhibitor BsuPI"/>
    <property type="match status" value="1"/>
</dbReference>
<dbReference type="AlphaFoldDB" id="A0A832N6F3"/>
<reference evidence="2" key="1">
    <citation type="journal article" date="2020" name="mSystems">
        <title>Genome- and Community-Level Interaction Insights into Carbon Utilization and Element Cycling Functions of Hydrothermarchaeota in Hydrothermal Sediment.</title>
        <authorList>
            <person name="Zhou Z."/>
            <person name="Liu Y."/>
            <person name="Xu W."/>
            <person name="Pan J."/>
            <person name="Luo Z.H."/>
            <person name="Li M."/>
        </authorList>
    </citation>
    <scope>NUCLEOTIDE SEQUENCE [LARGE SCALE GENOMIC DNA]</scope>
    <source>
        <strain evidence="2">HyVt-505</strain>
    </source>
</reference>
<name>A0A832N6F3_9GAMM</name>
<organism evidence="2">
    <name type="scientific">Candidatus Tenderia electrophaga</name>
    <dbReference type="NCBI Taxonomy" id="1748243"/>
    <lineage>
        <taxon>Bacteria</taxon>
        <taxon>Pseudomonadati</taxon>
        <taxon>Pseudomonadota</taxon>
        <taxon>Gammaproteobacteria</taxon>
        <taxon>Candidatus Tenderiales</taxon>
        <taxon>Candidatus Tenderiaceae</taxon>
        <taxon>Candidatus Tenderia</taxon>
    </lineage>
</organism>
<dbReference type="Proteomes" id="UP000885832">
    <property type="component" value="Unassembled WGS sequence"/>
</dbReference>
<gene>
    <name evidence="2" type="ORF">ENJ65_03565</name>
</gene>
<feature type="non-terminal residue" evidence="2">
    <location>
        <position position="1"/>
    </location>
</feature>
<dbReference type="Pfam" id="PF12690">
    <property type="entry name" value="BsuPI"/>
    <property type="match status" value="1"/>
</dbReference>
<accession>A0A832N6F3</accession>
<evidence type="ECO:0000313" key="2">
    <source>
        <dbReference type="EMBL" id="HHJ80691.1"/>
    </source>
</evidence>
<proteinExistence type="predicted"/>
<dbReference type="InterPro" id="IPR020481">
    <property type="entry name" value="Intracell_prot_inh_BsuPI"/>
</dbReference>
<sequence length="98" mass="11210">NYIYDFIIKDNSDNEVWRWSTSLNRLDVATTLRLGPSDIETINYTWDQSIITEITTEEDGVATTVTQSDPIAAGDYTLEAYFIDYDSTRVQTTFTILP</sequence>
<protein>
    <recommendedName>
        <fullName evidence="1">Intracellular proteinase inhibitor BsuPI domain-containing protein</fullName>
    </recommendedName>
</protein>
<feature type="domain" description="Intracellular proteinase inhibitor BsuPI" evidence="1">
    <location>
        <begin position="4"/>
        <end position="82"/>
    </location>
</feature>